<evidence type="ECO:0000313" key="2">
    <source>
        <dbReference type="EMBL" id="KAK4032187.1"/>
    </source>
</evidence>
<sequence length="343" mass="38219">MSCACSTVPVLLQHPNEILFLIAGSLDSKSLCNLRLVSRNLNGVALPAISKRCFETRYVMLQQYSLESLIEISRHPVFGPALMKLTICIDHLTEDPENNRARNMVDDALKPWGATALMRQTGLTLTNAIERLDSIEFVEQTLRDILLAIVASITSLYELDIAPGRFNGDGISPDMLVFPSPVLRYIRSHAVSLTSLSGSWVTDLLGFIALFPRLQRLSLEFDPVDEHEHFPELSQRLRFQGLQFLGIFGVECTDGELAALLLGHKDTLEEAYLSSMDIIAEGGSWQALLATVQDELSGKEVYYHKRESDGATFLDRFKIGRTMQSWTDTINGIVIGDREKATS</sequence>
<dbReference type="AlphaFoldDB" id="A0AAN6SLY1"/>
<dbReference type="CDD" id="cd09917">
    <property type="entry name" value="F-box_SF"/>
    <property type="match status" value="1"/>
</dbReference>
<dbReference type="EMBL" id="MU854637">
    <property type="protein sequence ID" value="KAK4032187.1"/>
    <property type="molecule type" value="Genomic_DNA"/>
</dbReference>
<name>A0AAN6SLY1_9PEZI</name>
<feature type="domain" description="F-box" evidence="1">
    <location>
        <begin position="11"/>
        <end position="42"/>
    </location>
</feature>
<gene>
    <name evidence="2" type="ORF">C8A01DRAFT_50966</name>
</gene>
<keyword evidence="3" id="KW-1185">Reference proteome</keyword>
<dbReference type="Proteomes" id="UP001303115">
    <property type="component" value="Unassembled WGS sequence"/>
</dbReference>
<comment type="caution">
    <text evidence="2">The sequence shown here is derived from an EMBL/GenBank/DDBJ whole genome shotgun (WGS) entry which is preliminary data.</text>
</comment>
<proteinExistence type="predicted"/>
<dbReference type="SUPFAM" id="SSF81383">
    <property type="entry name" value="F-box domain"/>
    <property type="match status" value="1"/>
</dbReference>
<evidence type="ECO:0000259" key="1">
    <source>
        <dbReference type="Pfam" id="PF00646"/>
    </source>
</evidence>
<dbReference type="InterPro" id="IPR001810">
    <property type="entry name" value="F-box_dom"/>
</dbReference>
<reference evidence="3" key="1">
    <citation type="journal article" date="2023" name="Mol. Phylogenet. Evol.">
        <title>Genome-scale phylogeny and comparative genomics of the fungal order Sordariales.</title>
        <authorList>
            <person name="Hensen N."/>
            <person name="Bonometti L."/>
            <person name="Westerberg I."/>
            <person name="Brannstrom I.O."/>
            <person name="Guillou S."/>
            <person name="Cros-Aarteil S."/>
            <person name="Calhoun S."/>
            <person name="Haridas S."/>
            <person name="Kuo A."/>
            <person name="Mondo S."/>
            <person name="Pangilinan J."/>
            <person name="Riley R."/>
            <person name="LaButti K."/>
            <person name="Andreopoulos B."/>
            <person name="Lipzen A."/>
            <person name="Chen C."/>
            <person name="Yan M."/>
            <person name="Daum C."/>
            <person name="Ng V."/>
            <person name="Clum A."/>
            <person name="Steindorff A."/>
            <person name="Ohm R.A."/>
            <person name="Martin F."/>
            <person name="Silar P."/>
            <person name="Natvig D.O."/>
            <person name="Lalanne C."/>
            <person name="Gautier V."/>
            <person name="Ament-Velasquez S.L."/>
            <person name="Kruys A."/>
            <person name="Hutchinson M.I."/>
            <person name="Powell A.J."/>
            <person name="Barry K."/>
            <person name="Miller A.N."/>
            <person name="Grigoriev I.V."/>
            <person name="Debuchy R."/>
            <person name="Gladieux P."/>
            <person name="Hiltunen Thoren M."/>
            <person name="Johannesson H."/>
        </authorList>
    </citation>
    <scope>NUCLEOTIDE SEQUENCE [LARGE SCALE GENOMIC DNA]</scope>
    <source>
        <strain evidence="3">CBS 284.82</strain>
    </source>
</reference>
<organism evidence="2 3">
    <name type="scientific">Parachaetomium inaequale</name>
    <dbReference type="NCBI Taxonomy" id="2588326"/>
    <lineage>
        <taxon>Eukaryota</taxon>
        <taxon>Fungi</taxon>
        <taxon>Dikarya</taxon>
        <taxon>Ascomycota</taxon>
        <taxon>Pezizomycotina</taxon>
        <taxon>Sordariomycetes</taxon>
        <taxon>Sordariomycetidae</taxon>
        <taxon>Sordariales</taxon>
        <taxon>Chaetomiaceae</taxon>
        <taxon>Parachaetomium</taxon>
    </lineage>
</organism>
<dbReference type="Pfam" id="PF00646">
    <property type="entry name" value="F-box"/>
    <property type="match status" value="1"/>
</dbReference>
<dbReference type="InterPro" id="IPR036047">
    <property type="entry name" value="F-box-like_dom_sf"/>
</dbReference>
<accession>A0AAN6SLY1</accession>
<protein>
    <recommendedName>
        <fullName evidence="1">F-box domain-containing protein</fullName>
    </recommendedName>
</protein>
<evidence type="ECO:0000313" key="3">
    <source>
        <dbReference type="Proteomes" id="UP001303115"/>
    </source>
</evidence>